<evidence type="ECO:0000313" key="5">
    <source>
        <dbReference type="Proteomes" id="UP000732377"/>
    </source>
</evidence>
<reference evidence="4" key="1">
    <citation type="submission" date="2017-11" db="EMBL/GenBank/DDBJ databases">
        <title>Three new genomes from thermophilic consortium.</title>
        <authorList>
            <person name="Quaggio R."/>
            <person name="Amgarten D."/>
            <person name="Setubal J.C."/>
        </authorList>
    </citation>
    <scope>NUCLEOTIDE SEQUENCE</scope>
    <source>
        <strain evidence="4">ZCTH01-B2</strain>
    </source>
</reference>
<feature type="chain" id="PRO_5037444873" description="SLH domain-containing protein" evidence="2">
    <location>
        <begin position="30"/>
        <end position="1297"/>
    </location>
</feature>
<comment type="caution">
    <text evidence="4">The sequence shown here is derived from an EMBL/GenBank/DDBJ whole genome shotgun (WGS) entry which is preliminary data.</text>
</comment>
<dbReference type="Gene3D" id="2.60.40.10">
    <property type="entry name" value="Immunoglobulins"/>
    <property type="match status" value="4"/>
</dbReference>
<evidence type="ECO:0000256" key="1">
    <source>
        <dbReference type="ARBA" id="ARBA00022737"/>
    </source>
</evidence>
<dbReference type="Pfam" id="PF09136">
    <property type="entry name" value="Glucodextran_B"/>
    <property type="match status" value="1"/>
</dbReference>
<name>A0A953ICM8_SYMTR</name>
<feature type="domain" description="SLH" evidence="3">
    <location>
        <begin position="85"/>
        <end position="148"/>
    </location>
</feature>
<evidence type="ECO:0000256" key="2">
    <source>
        <dbReference type="SAM" id="SignalP"/>
    </source>
</evidence>
<feature type="domain" description="SLH" evidence="3">
    <location>
        <begin position="22"/>
        <end position="83"/>
    </location>
</feature>
<sequence>MFQRLRTSAALVLLLCMLLALLPTRPAAAAEPLSDAEAVELLQEYGIVLGNPDGSLGLEDSLTREQAAALFVRSYGMSDLAKMLAATVPFPDAQGRWSAGDIAMAYKLGLMKGDPSGLFRPTDRITYAEVLTVLLRMVEQEPTGTWDPDDILARARSLGIAPSGVGAREYATRGPAFWALASTLVNVPLRDAPNLLRKHIDQVPPSLTVDPVQTPTTEARVTVTGKAIGARSVTVVGQQATFDPRTGTFSHAVSLDLGVNNVTVEATDRAGNTAVRTLTIERKGVASRITISGPSIVPANSSVRLEVTATDSRGNTVPLEDLEATVTGGLATFDTRTMTLKTSDQMGRGTLTLRSGNARGTYSFQVYGPSEKAAALEILEINKGHAPAVGKETTVTVRVLDEGGKVVTDDYFRTVTLRTSGMSGLTVSDSTVQTEKGVATFTIKASRTGTATLTVSSPGLKSAEVDVQFLESTRIVLTPNPKQLKPDGSSKATIRAALVDENGRSITNQSDRDILVLLTASGTDGYFTNDLVVIPRGRSNSSGSDAVFVAGEMPGTATIRGEVISDHKYSVQTLSLPVDQGMTGSRFEVTFSKTNPKPGEAVTVTVEVRDASNRLVTTGSYAFQLKLSTSNNDRLIDGIPEGVTLTFPGSGYTPVSDGRSASDPNKNPMSVIGRTEKGVARLTLVYERSGTVKITPVPVGATYEAFNGTDFGAAASSLNFYAPSREVSFSGTPAKVILTVDSDLGKDQPGGAVKSAKALTVRAKVVDAYNNPIPNFREYATLERLPNGTGVTRITGVNRRMTQDGVAEFTVYATSEEGWDQYVVTVGSMKSQPLTIAVNRTAPPAPEVIAIHGVKQGGLSPVGGYVGPDADFMEITLARQDALYGNQPTNYVIAKVYRKGESRPFFTSEAIDLANGVPTIRIPRSALKVGTYYYEVVVNNAAGDSPRSLALDDYTMATVVDYNSDYRLNSATYDALTGRLTLSTSRLTSTGTVDPSKIRIVDGKEVLRLDPSVVTVSSVTSSSVVILLNDQKDELTPDRFHGSDVYVEADMGWFVNKERTQFAQPATKVPVKPMATIAEAALDLDGKRLYLYGEGFRQGTLNLTAIGITDQAETVKLTSQDKTAVTPTDEQIVVNLSNATVSQLSKLSGSRLYIAADAGWLYTGSGSSANRVGAITGTMAPVYSRATVTRAEYDRTTGILRLTGSNLAGAVLDPGRLRFVLNTRDGGWSPKTSPTAVGDTTGVITVQFSAEDAAEFMNRFNGRVVYMNTLDGWLVDAAGRPVVRLPDFSVQFAVPNK</sequence>
<evidence type="ECO:0000259" key="3">
    <source>
        <dbReference type="PROSITE" id="PS51272"/>
    </source>
</evidence>
<dbReference type="PROSITE" id="PS51272">
    <property type="entry name" value="SLH"/>
    <property type="match status" value="2"/>
</dbReference>
<proteinExistence type="predicted"/>
<accession>A0A953ICM8</accession>
<evidence type="ECO:0000313" key="4">
    <source>
        <dbReference type="EMBL" id="MBY6275785.1"/>
    </source>
</evidence>
<dbReference type="RefSeq" id="WP_273378664.1">
    <property type="nucleotide sequence ID" value="NZ_PIUK01000040.1"/>
</dbReference>
<organism evidence="4 5">
    <name type="scientific">Symbiobacterium thermophilum</name>
    <dbReference type="NCBI Taxonomy" id="2734"/>
    <lineage>
        <taxon>Bacteria</taxon>
        <taxon>Bacillati</taxon>
        <taxon>Bacillota</taxon>
        <taxon>Clostridia</taxon>
        <taxon>Eubacteriales</taxon>
        <taxon>Symbiobacteriaceae</taxon>
        <taxon>Symbiobacterium</taxon>
    </lineage>
</organism>
<dbReference type="Pfam" id="PF00395">
    <property type="entry name" value="SLH"/>
    <property type="match status" value="2"/>
</dbReference>
<gene>
    <name evidence="4" type="ORF">CWE10_06105</name>
</gene>
<dbReference type="SUPFAM" id="SSF49373">
    <property type="entry name" value="Invasin/intimin cell-adhesion fragments"/>
    <property type="match status" value="1"/>
</dbReference>
<dbReference type="Proteomes" id="UP000732377">
    <property type="component" value="Unassembled WGS sequence"/>
</dbReference>
<protein>
    <recommendedName>
        <fullName evidence="3">SLH domain-containing protein</fullName>
    </recommendedName>
</protein>
<keyword evidence="2" id="KW-0732">Signal</keyword>
<dbReference type="InterPro" id="IPR008964">
    <property type="entry name" value="Invasin/intimin_cell_adhesion"/>
</dbReference>
<dbReference type="InterPro" id="IPR001119">
    <property type="entry name" value="SLH_dom"/>
</dbReference>
<feature type="signal peptide" evidence="2">
    <location>
        <begin position="1"/>
        <end position="29"/>
    </location>
</feature>
<keyword evidence="1" id="KW-0677">Repeat</keyword>
<dbReference type="InterPro" id="IPR013783">
    <property type="entry name" value="Ig-like_fold"/>
</dbReference>
<dbReference type="EMBL" id="PIUK01000040">
    <property type="protein sequence ID" value="MBY6275785.1"/>
    <property type="molecule type" value="Genomic_DNA"/>
</dbReference>